<keyword evidence="1" id="KW-0472">Membrane</keyword>
<name>A0A5C8EB58_9SPIR</name>
<sequence>MNIKNIFHNRFAILIILISLFMVIHYFLEGTLLPTTDTKDIWFYSGLGAMLFSLLFIEPYFTSPKNVLTNSLPLFLVFLSIKQNYSNKLVWLVIFIFICIMILSSILSMVLSEIGKNKSDRHIVNKISNIIKNFSVKFGQGKVLYSIIFISTLLIYYGGNRDDNNYSLAMFIFWFFVILINPKNLNNSFSIKKKDKNIDAIGEIFAVQSNKIYLAKAFEDKKNINKFTTIKFKNCQDKTLTGFIFDIYELNNQQWVKICILEETSEGNDKITANVLYKIENKGLEIQINNFVGIVSENSNILKINFEYSKKKEI</sequence>
<feature type="transmembrane region" description="Helical" evidence="1">
    <location>
        <begin position="41"/>
        <end position="60"/>
    </location>
</feature>
<reference evidence="2 3" key="1">
    <citation type="journal article" date="1992" name="Lakartidningen">
        <title>[Penicillin V and not amoxicillin is the first choice preparation in acute otitis].</title>
        <authorList>
            <person name="Kamme C."/>
            <person name="Lundgren K."/>
            <person name="Prellner K."/>
        </authorList>
    </citation>
    <scope>NUCLEOTIDE SEQUENCE [LARGE SCALE GENOMIC DNA]</scope>
    <source>
        <strain evidence="2 3">PC5538III-lc</strain>
    </source>
</reference>
<feature type="transmembrane region" description="Helical" evidence="1">
    <location>
        <begin position="12"/>
        <end position="29"/>
    </location>
</feature>
<accession>A0A5C8EB58</accession>
<dbReference type="AlphaFoldDB" id="A0A5C8EB58"/>
<feature type="transmembrane region" description="Helical" evidence="1">
    <location>
        <begin position="165"/>
        <end position="182"/>
    </location>
</feature>
<organism evidence="2 3">
    <name type="scientific">Brachyspira aalborgi</name>
    <dbReference type="NCBI Taxonomy" id="29522"/>
    <lineage>
        <taxon>Bacteria</taxon>
        <taxon>Pseudomonadati</taxon>
        <taxon>Spirochaetota</taxon>
        <taxon>Spirochaetia</taxon>
        <taxon>Brachyspirales</taxon>
        <taxon>Brachyspiraceae</taxon>
        <taxon>Brachyspira</taxon>
    </lineage>
</organism>
<evidence type="ECO:0000313" key="3">
    <source>
        <dbReference type="Proteomes" id="UP000324707"/>
    </source>
</evidence>
<evidence type="ECO:0000313" key="2">
    <source>
        <dbReference type="EMBL" id="TXJ34893.1"/>
    </source>
</evidence>
<dbReference type="Proteomes" id="UP000324707">
    <property type="component" value="Unassembled WGS sequence"/>
</dbReference>
<feature type="transmembrane region" description="Helical" evidence="1">
    <location>
        <begin position="89"/>
        <end position="111"/>
    </location>
</feature>
<dbReference type="RefSeq" id="WP_147735659.1">
    <property type="nucleotide sequence ID" value="NZ_SAXX01000003.1"/>
</dbReference>
<comment type="caution">
    <text evidence="2">The sequence shown here is derived from an EMBL/GenBank/DDBJ whole genome shotgun (WGS) entry which is preliminary data.</text>
</comment>
<protein>
    <submittedName>
        <fullName evidence="2">Uncharacterized protein</fullName>
    </submittedName>
</protein>
<keyword evidence="1" id="KW-0812">Transmembrane</keyword>
<keyword evidence="1" id="KW-1133">Transmembrane helix</keyword>
<gene>
    <name evidence="2" type="ORF">EPJ69_01580</name>
</gene>
<proteinExistence type="predicted"/>
<feature type="transmembrane region" description="Helical" evidence="1">
    <location>
        <begin position="143"/>
        <end position="159"/>
    </location>
</feature>
<dbReference type="EMBL" id="SAXX01000003">
    <property type="protein sequence ID" value="TXJ34893.1"/>
    <property type="molecule type" value="Genomic_DNA"/>
</dbReference>
<evidence type="ECO:0000256" key="1">
    <source>
        <dbReference type="SAM" id="Phobius"/>
    </source>
</evidence>